<feature type="transmembrane region" description="Helical" evidence="6">
    <location>
        <begin position="101"/>
        <end position="121"/>
    </location>
</feature>
<feature type="domain" description="GtrA/DPMS transmembrane" evidence="7">
    <location>
        <begin position="8"/>
        <end position="127"/>
    </location>
</feature>
<evidence type="ECO:0000256" key="1">
    <source>
        <dbReference type="ARBA" id="ARBA00004141"/>
    </source>
</evidence>
<evidence type="ECO:0000256" key="2">
    <source>
        <dbReference type="ARBA" id="ARBA00009399"/>
    </source>
</evidence>
<evidence type="ECO:0000256" key="4">
    <source>
        <dbReference type="ARBA" id="ARBA00022989"/>
    </source>
</evidence>
<organism evidence="8">
    <name type="scientific">Geoglobus ahangari</name>
    <dbReference type="NCBI Taxonomy" id="113653"/>
    <lineage>
        <taxon>Archaea</taxon>
        <taxon>Methanobacteriati</taxon>
        <taxon>Methanobacteriota</taxon>
        <taxon>Archaeoglobi</taxon>
        <taxon>Archaeoglobales</taxon>
        <taxon>Archaeoglobaceae</taxon>
        <taxon>Geoglobus</taxon>
    </lineage>
</organism>
<reference evidence="8" key="1">
    <citation type="journal article" date="2020" name="mSystems">
        <title>Genome- and Community-Level Interaction Insights into Carbon Utilization and Element Cycling Functions of Hydrothermarchaeota in Hydrothermal Sediment.</title>
        <authorList>
            <person name="Zhou Z."/>
            <person name="Liu Y."/>
            <person name="Xu W."/>
            <person name="Pan J."/>
            <person name="Luo Z.H."/>
            <person name="Li M."/>
        </authorList>
    </citation>
    <scope>NUCLEOTIDE SEQUENCE [LARGE SCALE GENOMIC DNA]</scope>
    <source>
        <strain evidence="8">SpSt-10</strain>
    </source>
</reference>
<feature type="transmembrane region" description="Helical" evidence="6">
    <location>
        <begin position="33"/>
        <end position="57"/>
    </location>
</feature>
<dbReference type="PANTHER" id="PTHR38459">
    <property type="entry name" value="PROPHAGE BACTOPRENOL-LINKED GLUCOSE TRANSLOCASE HOMOLOG"/>
    <property type="match status" value="1"/>
</dbReference>
<comment type="subcellular location">
    <subcellularLocation>
        <location evidence="1">Membrane</location>
        <topology evidence="1">Multi-pass membrane protein</topology>
    </subcellularLocation>
</comment>
<dbReference type="PANTHER" id="PTHR38459:SF1">
    <property type="entry name" value="PROPHAGE BACTOPRENOL-LINKED GLUCOSE TRANSLOCASE HOMOLOG"/>
    <property type="match status" value="1"/>
</dbReference>
<dbReference type="AlphaFoldDB" id="A0A7J3TJR8"/>
<accession>A0A7J3TJR8</accession>
<proteinExistence type="inferred from homology"/>
<gene>
    <name evidence="8" type="ORF">ENL48_07140</name>
</gene>
<comment type="caution">
    <text evidence="8">The sequence shown here is derived from an EMBL/GenBank/DDBJ whole genome shotgun (WGS) entry which is preliminary data.</text>
</comment>
<protein>
    <submittedName>
        <fullName evidence="8">GtrA family protein</fullName>
    </submittedName>
</protein>
<dbReference type="InterPro" id="IPR051401">
    <property type="entry name" value="GtrA_CellWall_Glycosyl"/>
</dbReference>
<keyword evidence="3 6" id="KW-0812">Transmembrane</keyword>
<dbReference type="EMBL" id="DRUC01000107">
    <property type="protein sequence ID" value="HHF48876.1"/>
    <property type="molecule type" value="Genomic_DNA"/>
</dbReference>
<evidence type="ECO:0000313" key="8">
    <source>
        <dbReference type="EMBL" id="HHF48876.1"/>
    </source>
</evidence>
<feature type="transmembrane region" description="Helical" evidence="6">
    <location>
        <begin position="7"/>
        <end position="27"/>
    </location>
</feature>
<evidence type="ECO:0000256" key="3">
    <source>
        <dbReference type="ARBA" id="ARBA00022692"/>
    </source>
</evidence>
<evidence type="ECO:0000259" key="7">
    <source>
        <dbReference type="Pfam" id="PF04138"/>
    </source>
</evidence>
<dbReference type="InterPro" id="IPR007267">
    <property type="entry name" value="GtrA_DPMS_TM"/>
</dbReference>
<evidence type="ECO:0000256" key="6">
    <source>
        <dbReference type="SAM" id="Phobius"/>
    </source>
</evidence>
<dbReference type="Pfam" id="PF04138">
    <property type="entry name" value="GtrA_DPMS_TM"/>
    <property type="match status" value="1"/>
</dbReference>
<dbReference type="GO" id="GO:0005886">
    <property type="term" value="C:plasma membrane"/>
    <property type="evidence" value="ECO:0007669"/>
    <property type="project" value="TreeGrafter"/>
</dbReference>
<dbReference type="GO" id="GO:0000271">
    <property type="term" value="P:polysaccharide biosynthetic process"/>
    <property type="evidence" value="ECO:0007669"/>
    <property type="project" value="InterPro"/>
</dbReference>
<keyword evidence="4 6" id="KW-1133">Transmembrane helix</keyword>
<evidence type="ECO:0000256" key="5">
    <source>
        <dbReference type="ARBA" id="ARBA00023136"/>
    </source>
</evidence>
<keyword evidence="5 6" id="KW-0472">Membrane</keyword>
<feature type="transmembrane region" description="Helical" evidence="6">
    <location>
        <begin position="78"/>
        <end position="95"/>
    </location>
</feature>
<sequence>MRISRLFKFSLVGAGGAIVNTSLLYILTEFCRLYYLVSSIIALEIAIVFQFVANDFWTFREKRSSSLSVFFQRLLKSNLWRILGIAVNIFVLYSLTEFLGLYYILSNIAGIFCAFALNYTLESRLTWR</sequence>
<name>A0A7J3TJR8_9EURY</name>
<comment type="similarity">
    <text evidence="2">Belongs to the GtrA family.</text>
</comment>